<name>A0A4R4ZVD6_9ACTN</name>
<evidence type="ECO:0000256" key="1">
    <source>
        <dbReference type="SAM" id="Phobius"/>
    </source>
</evidence>
<dbReference type="EMBL" id="SMKX01000008">
    <property type="protein sequence ID" value="TDD62164.1"/>
    <property type="molecule type" value="Genomic_DNA"/>
</dbReference>
<keyword evidence="1" id="KW-0472">Membrane</keyword>
<feature type="transmembrane region" description="Helical" evidence="1">
    <location>
        <begin position="12"/>
        <end position="34"/>
    </location>
</feature>
<evidence type="ECO:0000313" key="2">
    <source>
        <dbReference type="EMBL" id="TDD62164.1"/>
    </source>
</evidence>
<gene>
    <name evidence="2" type="ORF">E1263_04625</name>
</gene>
<dbReference type="OrthoDB" id="3400154at2"/>
<feature type="transmembrane region" description="Helical" evidence="1">
    <location>
        <begin position="169"/>
        <end position="191"/>
    </location>
</feature>
<reference evidence="2 3" key="1">
    <citation type="submission" date="2019-03" db="EMBL/GenBank/DDBJ databases">
        <title>Draft genome sequences of novel Actinobacteria.</title>
        <authorList>
            <person name="Sahin N."/>
            <person name="Ay H."/>
            <person name="Saygin H."/>
        </authorList>
    </citation>
    <scope>NUCLEOTIDE SEQUENCE [LARGE SCALE GENOMIC DNA]</scope>
    <source>
        <strain evidence="2 3">JCM 13523</strain>
    </source>
</reference>
<dbReference type="AlphaFoldDB" id="A0A4R4ZVD6"/>
<feature type="transmembrane region" description="Helical" evidence="1">
    <location>
        <begin position="40"/>
        <end position="58"/>
    </location>
</feature>
<keyword evidence="1" id="KW-1133">Transmembrane helix</keyword>
<evidence type="ECO:0000313" key="3">
    <source>
        <dbReference type="Proteomes" id="UP000295124"/>
    </source>
</evidence>
<dbReference type="Proteomes" id="UP000295124">
    <property type="component" value="Unassembled WGS sequence"/>
</dbReference>
<comment type="caution">
    <text evidence="2">The sequence shown here is derived from an EMBL/GenBank/DDBJ whole genome shotgun (WGS) entry which is preliminary data.</text>
</comment>
<feature type="transmembrane region" description="Helical" evidence="1">
    <location>
        <begin position="130"/>
        <end position="149"/>
    </location>
</feature>
<accession>A0A4R4ZVD6</accession>
<proteinExistence type="predicted"/>
<dbReference type="RefSeq" id="WP_132165697.1">
    <property type="nucleotide sequence ID" value="NZ_SMKX01000008.1"/>
</dbReference>
<feature type="transmembrane region" description="Helical" evidence="1">
    <location>
        <begin position="79"/>
        <end position="100"/>
    </location>
</feature>
<keyword evidence="1" id="KW-0812">Transmembrane</keyword>
<sequence>MNVVLAELSKLRTLPLTGFTVAGILACTALLAAADQAVDIIMYVQAGFVLLGIIPVAHEHAGRQFGTTLIAVPARGRLLVAKSLATAVVMALTAAATAVLGGAERPVGAAAYLVFIGLFAYAVAVVVRQLIPALVGMLSLILIVSPVLADHGRWLPDRAAAELYQGSATIGALGALAWVALIGAVATVQFLRRDL</sequence>
<protein>
    <submittedName>
        <fullName evidence="2">ABC transporter permease</fullName>
    </submittedName>
</protein>
<keyword evidence="3" id="KW-1185">Reference proteome</keyword>
<feature type="transmembrane region" description="Helical" evidence="1">
    <location>
        <begin position="106"/>
        <end position="123"/>
    </location>
</feature>
<organism evidence="2 3">
    <name type="scientific">Kribbella antibiotica</name>
    <dbReference type="NCBI Taxonomy" id="190195"/>
    <lineage>
        <taxon>Bacteria</taxon>
        <taxon>Bacillati</taxon>
        <taxon>Actinomycetota</taxon>
        <taxon>Actinomycetes</taxon>
        <taxon>Propionibacteriales</taxon>
        <taxon>Kribbellaceae</taxon>
        <taxon>Kribbella</taxon>
    </lineage>
</organism>